<reference evidence="1 2" key="1">
    <citation type="submission" date="2015-09" db="EMBL/GenBank/DDBJ databases">
        <authorList>
            <consortium name="Pathogen Informatics"/>
        </authorList>
    </citation>
    <scope>NUCLEOTIDE SEQUENCE [LARGE SCALE GENOMIC DNA]</scope>
    <source>
        <strain evidence="1 2">2789STDY5834885</strain>
    </source>
</reference>
<dbReference type="Proteomes" id="UP000095709">
    <property type="component" value="Unassembled WGS sequence"/>
</dbReference>
<dbReference type="AlphaFoldDB" id="A0A174S2R3"/>
<protein>
    <submittedName>
        <fullName evidence="1">Uncharacterized protein</fullName>
    </submittedName>
</protein>
<dbReference type="RefSeq" id="WP_156338196.1">
    <property type="nucleotide sequence ID" value="NZ_CZAL01000022.1"/>
</dbReference>
<proteinExistence type="predicted"/>
<organism evidence="1 2">
    <name type="scientific">Fusicatenibacter saccharivorans</name>
    <dbReference type="NCBI Taxonomy" id="1150298"/>
    <lineage>
        <taxon>Bacteria</taxon>
        <taxon>Bacillati</taxon>
        <taxon>Bacillota</taxon>
        <taxon>Clostridia</taxon>
        <taxon>Lachnospirales</taxon>
        <taxon>Lachnospiraceae</taxon>
        <taxon>Fusicatenibacter</taxon>
    </lineage>
</organism>
<accession>A0A174S2R3</accession>
<evidence type="ECO:0000313" key="1">
    <source>
        <dbReference type="EMBL" id="CUP92133.1"/>
    </source>
</evidence>
<gene>
    <name evidence="1" type="ORF">ERS852498_03155</name>
</gene>
<evidence type="ECO:0000313" key="2">
    <source>
        <dbReference type="Proteomes" id="UP000095709"/>
    </source>
</evidence>
<sequence length="54" mass="6231">MNEDKILVPLDDYEEKAKDQRTVEIIRDMVIREGDVAVNTLCVLLGIMGEPWKK</sequence>
<name>A0A174S2R3_9FIRM</name>
<dbReference type="EMBL" id="CZAL01000022">
    <property type="protein sequence ID" value="CUP92133.1"/>
    <property type="molecule type" value="Genomic_DNA"/>
</dbReference>